<keyword evidence="2" id="KW-1003">Cell membrane</keyword>
<dbReference type="Proteomes" id="UP000037178">
    <property type="component" value="Unassembled WGS sequence"/>
</dbReference>
<dbReference type="PATRIC" id="fig|1675527.3.peg.4723"/>
<organism evidence="7 8">
    <name type="scientific">Candidatus Rhodobacter oscarellae</name>
    <dbReference type="NCBI Taxonomy" id="1675527"/>
    <lineage>
        <taxon>Bacteria</taxon>
        <taxon>Pseudomonadati</taxon>
        <taxon>Pseudomonadota</taxon>
        <taxon>Alphaproteobacteria</taxon>
        <taxon>Rhodobacterales</taxon>
        <taxon>Rhodobacter group</taxon>
        <taxon>Rhodobacter</taxon>
    </lineage>
</organism>
<dbReference type="PANTHER" id="PTHR39087:SF2">
    <property type="entry name" value="UPF0104 MEMBRANE PROTEIN MJ1595"/>
    <property type="match status" value="1"/>
</dbReference>
<comment type="caution">
    <text evidence="7">The sequence shown here is derived from an EMBL/GenBank/DDBJ whole genome shotgun (WGS) entry which is preliminary data.</text>
</comment>
<keyword evidence="8" id="KW-1185">Reference proteome</keyword>
<sequence length="338" mass="36042">MSITNTPPRGTQRSSDGAGRSRDVLLLGGLFGFVIIGIIGLAVATGWEETLQQFRKLTLWQVLALLGLSVVNYLFRGLRWHLFARRLGLDLTLAANLRHFIGGFAMSVTPGRVGELVRMRWIARETGWSFERTAPLVLIDRASDLIAMALILALAIVLSAAGIAGAVPVVLIALIAAFVATRPALLSGLATGMYRLIGRWGRLFAKVRRASASLQAFTHPWVLSIAAVLGLIGWLAEGVAFYALLTWMGAEIGLWAAVAIFVFATLAGGMTGAPGGVGGAEGAMIGLLLLEGVPLEMSLPATLIIRLTTLWFAIGIGLLVFPLAERQSTRGAHALERR</sequence>
<feature type="transmembrane region" description="Helical" evidence="6">
    <location>
        <begin position="145"/>
        <end position="177"/>
    </location>
</feature>
<dbReference type="NCBIfam" id="TIGR00374">
    <property type="entry name" value="flippase-like domain"/>
    <property type="match status" value="1"/>
</dbReference>
<feature type="transmembrane region" description="Helical" evidence="6">
    <location>
        <begin position="297"/>
        <end position="321"/>
    </location>
</feature>
<accession>A0A0J9E9R0</accession>
<evidence type="ECO:0000256" key="3">
    <source>
        <dbReference type="ARBA" id="ARBA00022692"/>
    </source>
</evidence>
<feature type="transmembrane region" description="Helical" evidence="6">
    <location>
        <begin position="221"/>
        <end position="245"/>
    </location>
</feature>
<proteinExistence type="predicted"/>
<keyword evidence="4 6" id="KW-1133">Transmembrane helix</keyword>
<evidence type="ECO:0000256" key="6">
    <source>
        <dbReference type="SAM" id="Phobius"/>
    </source>
</evidence>
<keyword evidence="3 6" id="KW-0812">Transmembrane</keyword>
<evidence type="ECO:0000313" key="8">
    <source>
        <dbReference type="Proteomes" id="UP000037178"/>
    </source>
</evidence>
<evidence type="ECO:0000313" key="7">
    <source>
        <dbReference type="EMBL" id="KMW59532.1"/>
    </source>
</evidence>
<feature type="transmembrane region" description="Helical" evidence="6">
    <location>
        <begin position="57"/>
        <end position="75"/>
    </location>
</feature>
<evidence type="ECO:0000256" key="4">
    <source>
        <dbReference type="ARBA" id="ARBA00022989"/>
    </source>
</evidence>
<evidence type="ECO:0000256" key="2">
    <source>
        <dbReference type="ARBA" id="ARBA00022475"/>
    </source>
</evidence>
<evidence type="ECO:0000256" key="1">
    <source>
        <dbReference type="ARBA" id="ARBA00004651"/>
    </source>
</evidence>
<name>A0A0J9E9R0_9RHOB</name>
<dbReference type="Pfam" id="PF03706">
    <property type="entry name" value="LPG_synthase_TM"/>
    <property type="match status" value="1"/>
</dbReference>
<keyword evidence="5 6" id="KW-0472">Membrane</keyword>
<dbReference type="RefSeq" id="WP_235439137.1">
    <property type="nucleotide sequence ID" value="NZ_LFTY01000002.1"/>
</dbReference>
<feature type="transmembrane region" description="Helical" evidence="6">
    <location>
        <begin position="252"/>
        <end position="277"/>
    </location>
</feature>
<gene>
    <name evidence="7" type="ORF">AIOL_004514</name>
</gene>
<dbReference type="AlphaFoldDB" id="A0A0J9E9R0"/>
<feature type="transmembrane region" description="Helical" evidence="6">
    <location>
        <begin position="24"/>
        <end position="45"/>
    </location>
</feature>
<dbReference type="GO" id="GO:0005886">
    <property type="term" value="C:plasma membrane"/>
    <property type="evidence" value="ECO:0007669"/>
    <property type="project" value="UniProtKB-SubCell"/>
</dbReference>
<evidence type="ECO:0000256" key="5">
    <source>
        <dbReference type="ARBA" id="ARBA00023136"/>
    </source>
</evidence>
<dbReference type="PANTHER" id="PTHR39087">
    <property type="entry name" value="UPF0104 MEMBRANE PROTEIN MJ1595"/>
    <property type="match status" value="1"/>
</dbReference>
<dbReference type="InterPro" id="IPR022791">
    <property type="entry name" value="L-PG_synthase/AglD"/>
</dbReference>
<comment type="subcellular location">
    <subcellularLocation>
        <location evidence="1">Cell membrane</location>
        <topology evidence="1">Multi-pass membrane protein</topology>
    </subcellularLocation>
</comment>
<dbReference type="STRING" id="1675527.AIOL_004514"/>
<dbReference type="EMBL" id="LFTY01000002">
    <property type="protein sequence ID" value="KMW59532.1"/>
    <property type="molecule type" value="Genomic_DNA"/>
</dbReference>
<protein>
    <submittedName>
        <fullName evidence="7">Integral membrane protein</fullName>
    </submittedName>
</protein>
<reference evidence="7 8" key="1">
    <citation type="submission" date="2015-06" db="EMBL/GenBank/DDBJ databases">
        <title>Draft genome sequence of an Alphaproteobacteria species associated to the Mediterranean sponge Oscarella lobularis.</title>
        <authorList>
            <person name="Jourda C."/>
            <person name="Santini S."/>
            <person name="Claverie J.-M."/>
        </authorList>
    </citation>
    <scope>NUCLEOTIDE SEQUENCE [LARGE SCALE GENOMIC DNA]</scope>
    <source>
        <strain evidence="7">IGS</strain>
    </source>
</reference>